<dbReference type="AlphaFoldDB" id="A0AAV2TPN4"/>
<organism evidence="15 16">
    <name type="scientific">Calicophoron daubneyi</name>
    <name type="common">Rumen fluke</name>
    <name type="synonym">Paramphistomum daubneyi</name>
    <dbReference type="NCBI Taxonomy" id="300641"/>
    <lineage>
        <taxon>Eukaryota</taxon>
        <taxon>Metazoa</taxon>
        <taxon>Spiralia</taxon>
        <taxon>Lophotrochozoa</taxon>
        <taxon>Platyhelminthes</taxon>
        <taxon>Trematoda</taxon>
        <taxon>Digenea</taxon>
        <taxon>Plagiorchiida</taxon>
        <taxon>Pronocephalata</taxon>
        <taxon>Paramphistomoidea</taxon>
        <taxon>Paramphistomidae</taxon>
        <taxon>Calicophoron</taxon>
    </lineage>
</organism>
<evidence type="ECO:0000256" key="2">
    <source>
        <dbReference type="ARBA" id="ARBA00004477"/>
    </source>
</evidence>
<evidence type="ECO:0000313" key="15">
    <source>
        <dbReference type="EMBL" id="CAL5138239.1"/>
    </source>
</evidence>
<evidence type="ECO:0000256" key="3">
    <source>
        <dbReference type="ARBA" id="ARBA00009561"/>
    </source>
</evidence>
<dbReference type="GO" id="GO:0015693">
    <property type="term" value="P:magnesium ion transport"/>
    <property type="evidence" value="ECO:0007669"/>
    <property type="project" value="UniProtKB-ARBA"/>
</dbReference>
<keyword evidence="7" id="KW-0256">Endoplasmic reticulum</keyword>
<evidence type="ECO:0000256" key="14">
    <source>
        <dbReference type="SAM" id="SignalP"/>
    </source>
</evidence>
<keyword evidence="10 13" id="KW-0472">Membrane</keyword>
<feature type="chain" id="PRO_5043506248" description="Magnesium transporter protein 1" evidence="14">
    <location>
        <begin position="27"/>
        <end position="330"/>
    </location>
</feature>
<dbReference type="GO" id="GO:0018279">
    <property type="term" value="P:protein N-linked glycosylation via asparagine"/>
    <property type="evidence" value="ECO:0007669"/>
    <property type="project" value="TreeGrafter"/>
</dbReference>
<evidence type="ECO:0000256" key="8">
    <source>
        <dbReference type="ARBA" id="ARBA00022842"/>
    </source>
</evidence>
<comment type="function">
    <text evidence="1">Subunit of the oligosaccharyl transferase (OST) complex that catalyzes the initial transfer of a defined glycan (Glc(3)Man(9)GlcNAc(2) in eukaryotes) from the lipid carrier dolichol-pyrophosphate to an asparagine residue within an Asn-X-Ser/Thr consensus motif in nascent polypeptide chains, the first step in protein N-glycosylation. N-glycosylation occurs cotranslationally and the complex associates with the Sec61 complex at the channel-forming translocon complex that mediates protein translocation across the endoplasmic reticulum (ER). All subunits are required for a maximal enzyme activity.</text>
</comment>
<comment type="caution">
    <text evidence="15">The sequence shown here is derived from an EMBL/GenBank/DDBJ whole genome shotgun (WGS) entry which is preliminary data.</text>
</comment>
<evidence type="ECO:0000256" key="4">
    <source>
        <dbReference type="ARBA" id="ARBA00022448"/>
    </source>
</evidence>
<reference evidence="15" key="1">
    <citation type="submission" date="2024-06" db="EMBL/GenBank/DDBJ databases">
        <authorList>
            <person name="Liu X."/>
            <person name="Lenzi L."/>
            <person name="Haldenby T S."/>
            <person name="Uol C."/>
        </authorList>
    </citation>
    <scope>NUCLEOTIDE SEQUENCE</scope>
</reference>
<evidence type="ECO:0000256" key="10">
    <source>
        <dbReference type="ARBA" id="ARBA00023136"/>
    </source>
</evidence>
<keyword evidence="8" id="KW-0460">Magnesium</keyword>
<dbReference type="GO" id="GO:0008250">
    <property type="term" value="C:oligosaccharyltransferase complex"/>
    <property type="evidence" value="ECO:0007669"/>
    <property type="project" value="TreeGrafter"/>
</dbReference>
<dbReference type="PANTHER" id="PTHR12692:SF0">
    <property type="entry name" value="GH11935P"/>
    <property type="match status" value="1"/>
</dbReference>
<dbReference type="Gene3D" id="3.40.30.10">
    <property type="entry name" value="Glutaredoxin"/>
    <property type="match status" value="1"/>
</dbReference>
<dbReference type="Proteomes" id="UP001497525">
    <property type="component" value="Unassembled WGS sequence"/>
</dbReference>
<keyword evidence="5 13" id="KW-0812">Transmembrane</keyword>
<sequence length="330" mass="37183">MKYLTVFAAFGGVCLWLLSVVLFCDAASYDETLETKVRRLEELSAHHQVVNLNADLYHMLVESHPRNYSVILLLTALSPKRNCRFCHEAHSEFKILAASWRYSKQRTNELFFAVADFDNAYEIFHSLKLETAPAILHFKPKGNVKPSDYMELSRMGLSAEAVSQWIASRTGIKIRVIRPPSYTGTMLLALFMTVGAAALWFRRVNIDCLYNRSLWCLLSLAIIFCAISGQVYNQIRGPPLLHVTPNGGIKNVIYPSSDYQFVAETLIVMALYIASTAGILLINHVDGTGDAGKKKVYLLGGVGLFSVAFSFLLSVFRRKYQGYPYSFFFK</sequence>
<dbReference type="InterPro" id="IPR036249">
    <property type="entry name" value="Thioredoxin-like_sf"/>
</dbReference>
<dbReference type="EMBL" id="CAXLJL010000489">
    <property type="protein sequence ID" value="CAL5138239.1"/>
    <property type="molecule type" value="Genomic_DNA"/>
</dbReference>
<feature type="transmembrane region" description="Helical" evidence="13">
    <location>
        <begin position="182"/>
        <end position="201"/>
    </location>
</feature>
<feature type="transmembrane region" description="Helical" evidence="13">
    <location>
        <begin position="213"/>
        <end position="232"/>
    </location>
</feature>
<evidence type="ECO:0000256" key="9">
    <source>
        <dbReference type="ARBA" id="ARBA00022989"/>
    </source>
</evidence>
<feature type="transmembrane region" description="Helical" evidence="13">
    <location>
        <begin position="261"/>
        <end position="284"/>
    </location>
</feature>
<dbReference type="SUPFAM" id="SSF52833">
    <property type="entry name" value="Thioredoxin-like"/>
    <property type="match status" value="1"/>
</dbReference>
<comment type="similarity">
    <text evidence="3">Belongs to the OST3/OST6 family.</text>
</comment>
<comment type="pathway">
    <text evidence="12">Protein modification.</text>
</comment>
<evidence type="ECO:0008006" key="17">
    <source>
        <dbReference type="Google" id="ProtNLM"/>
    </source>
</evidence>
<evidence type="ECO:0000256" key="11">
    <source>
        <dbReference type="ARBA" id="ARBA00023157"/>
    </source>
</evidence>
<evidence type="ECO:0000256" key="7">
    <source>
        <dbReference type="ARBA" id="ARBA00022824"/>
    </source>
</evidence>
<dbReference type="FunFam" id="3.40.30.10:FF:000009">
    <property type="entry name" value="Tumor suppressor candidate 3"/>
    <property type="match status" value="1"/>
</dbReference>
<comment type="subcellular location">
    <subcellularLocation>
        <location evidence="2">Endoplasmic reticulum membrane</location>
        <topology evidence="2">Multi-pass membrane protein</topology>
    </subcellularLocation>
</comment>
<evidence type="ECO:0000313" key="16">
    <source>
        <dbReference type="Proteomes" id="UP001497525"/>
    </source>
</evidence>
<dbReference type="Pfam" id="PF04756">
    <property type="entry name" value="OST3_OST6"/>
    <property type="match status" value="1"/>
</dbReference>
<evidence type="ECO:0000256" key="13">
    <source>
        <dbReference type="SAM" id="Phobius"/>
    </source>
</evidence>
<keyword evidence="4" id="KW-0813">Transport</keyword>
<name>A0AAV2TPN4_CALDB</name>
<protein>
    <recommendedName>
        <fullName evidence="17">Magnesium transporter protein 1</fullName>
    </recommendedName>
</protein>
<evidence type="ECO:0000256" key="5">
    <source>
        <dbReference type="ARBA" id="ARBA00022692"/>
    </source>
</evidence>
<feature type="transmembrane region" description="Helical" evidence="13">
    <location>
        <begin position="296"/>
        <end position="316"/>
    </location>
</feature>
<proteinExistence type="inferred from homology"/>
<keyword evidence="9 13" id="KW-1133">Transmembrane helix</keyword>
<keyword evidence="6 14" id="KW-0732">Signal</keyword>
<evidence type="ECO:0000256" key="6">
    <source>
        <dbReference type="ARBA" id="ARBA00022729"/>
    </source>
</evidence>
<keyword evidence="11" id="KW-1015">Disulfide bond</keyword>
<dbReference type="InterPro" id="IPR021149">
    <property type="entry name" value="OligosaccharylTrfase_OST3/OST6"/>
</dbReference>
<accession>A0AAV2TPN4</accession>
<gene>
    <name evidence="15" type="ORF">CDAUBV1_LOCUS12845</name>
</gene>
<dbReference type="PANTHER" id="PTHR12692">
    <property type="entry name" value="DOLICHYL-DIPHOSPHOOLIGOSACCHARIDE--PROTEIN GLYCOSYLTRANSFERASE-RELATED"/>
    <property type="match status" value="1"/>
</dbReference>
<evidence type="ECO:0000256" key="12">
    <source>
        <dbReference type="ARBA" id="ARBA00043952"/>
    </source>
</evidence>
<feature type="signal peptide" evidence="14">
    <location>
        <begin position="1"/>
        <end position="26"/>
    </location>
</feature>
<evidence type="ECO:0000256" key="1">
    <source>
        <dbReference type="ARBA" id="ARBA00002791"/>
    </source>
</evidence>